<evidence type="ECO:0000313" key="2">
    <source>
        <dbReference type="Proteomes" id="UP000198683"/>
    </source>
</evidence>
<dbReference type="AlphaFoldDB" id="A0A1G9DFB3"/>
<name>A0A1G9DFB3_9ACTN</name>
<dbReference type="STRING" id="683260.SAMN05421874_109114"/>
<protein>
    <submittedName>
        <fullName evidence="1">Uncharacterized protein</fullName>
    </submittedName>
</protein>
<dbReference type="EMBL" id="FNFB01000009">
    <property type="protein sequence ID" value="SDK62540.1"/>
    <property type="molecule type" value="Genomic_DNA"/>
</dbReference>
<keyword evidence="2" id="KW-1185">Reference proteome</keyword>
<proteinExistence type="predicted"/>
<evidence type="ECO:0000313" key="1">
    <source>
        <dbReference type="EMBL" id="SDK62540.1"/>
    </source>
</evidence>
<dbReference type="Proteomes" id="UP000198683">
    <property type="component" value="Unassembled WGS sequence"/>
</dbReference>
<gene>
    <name evidence="1" type="ORF">SAMN05421874_109114</name>
</gene>
<organism evidence="1 2">
    <name type="scientific">Nonomuraea maritima</name>
    <dbReference type="NCBI Taxonomy" id="683260"/>
    <lineage>
        <taxon>Bacteria</taxon>
        <taxon>Bacillati</taxon>
        <taxon>Actinomycetota</taxon>
        <taxon>Actinomycetes</taxon>
        <taxon>Streptosporangiales</taxon>
        <taxon>Streptosporangiaceae</taxon>
        <taxon>Nonomuraea</taxon>
    </lineage>
</organism>
<sequence length="46" mass="5324">MLMMHYGKEKWENATLGEVIDQLLDPSRAIRLTAAYLAYLKKTINI</sequence>
<reference evidence="1 2" key="1">
    <citation type="submission" date="2016-10" db="EMBL/GenBank/DDBJ databases">
        <authorList>
            <person name="de Groot N.N."/>
        </authorList>
    </citation>
    <scope>NUCLEOTIDE SEQUENCE [LARGE SCALE GENOMIC DNA]</scope>
    <source>
        <strain evidence="1 2">CGMCC 4.5681</strain>
    </source>
</reference>
<accession>A0A1G9DFB3</accession>